<feature type="region of interest" description="Disordered" evidence="1">
    <location>
        <begin position="103"/>
        <end position="134"/>
    </location>
</feature>
<evidence type="ECO:0000256" key="2">
    <source>
        <dbReference type="SAM" id="Phobius"/>
    </source>
</evidence>
<name>A0A7S0QTZ2_9CHLO</name>
<feature type="compositionally biased region" description="Low complexity" evidence="1">
    <location>
        <begin position="107"/>
        <end position="131"/>
    </location>
</feature>
<feature type="region of interest" description="Disordered" evidence="1">
    <location>
        <begin position="10"/>
        <end position="37"/>
    </location>
</feature>
<feature type="transmembrane region" description="Helical" evidence="2">
    <location>
        <begin position="199"/>
        <end position="218"/>
    </location>
</feature>
<protein>
    <submittedName>
        <fullName evidence="3">Uncharacterized protein</fullName>
    </submittedName>
</protein>
<gene>
    <name evidence="3" type="ORF">POBO1169_LOCUS1071</name>
</gene>
<feature type="transmembrane region" description="Helical" evidence="2">
    <location>
        <begin position="163"/>
        <end position="187"/>
    </location>
</feature>
<reference evidence="3" key="1">
    <citation type="submission" date="2021-01" db="EMBL/GenBank/DDBJ databases">
        <authorList>
            <person name="Corre E."/>
            <person name="Pelletier E."/>
            <person name="Niang G."/>
            <person name="Scheremetjew M."/>
            <person name="Finn R."/>
            <person name="Kale V."/>
            <person name="Holt S."/>
            <person name="Cochrane G."/>
            <person name="Meng A."/>
            <person name="Brown T."/>
            <person name="Cohen L."/>
        </authorList>
    </citation>
    <scope>NUCLEOTIDE SEQUENCE</scope>
    <source>
        <strain evidence="3">CCMP722</strain>
    </source>
</reference>
<evidence type="ECO:0000256" key="1">
    <source>
        <dbReference type="SAM" id="MobiDB-lite"/>
    </source>
</evidence>
<feature type="compositionally biased region" description="Low complexity" evidence="1">
    <location>
        <begin position="10"/>
        <end position="26"/>
    </location>
</feature>
<accession>A0A7S0QTZ2</accession>
<feature type="transmembrane region" description="Helical" evidence="2">
    <location>
        <begin position="363"/>
        <end position="382"/>
    </location>
</feature>
<feature type="transmembrane region" description="Helical" evidence="2">
    <location>
        <begin position="431"/>
        <end position="448"/>
    </location>
</feature>
<dbReference type="EMBL" id="HBFA01002181">
    <property type="protein sequence ID" value="CAD8649478.1"/>
    <property type="molecule type" value="Transcribed_RNA"/>
</dbReference>
<dbReference type="AlphaFoldDB" id="A0A7S0QTZ2"/>
<keyword evidence="2" id="KW-0472">Membrane</keyword>
<feature type="transmembrane region" description="Helical" evidence="2">
    <location>
        <begin position="268"/>
        <end position="286"/>
    </location>
</feature>
<feature type="transmembrane region" description="Helical" evidence="2">
    <location>
        <begin position="403"/>
        <end position="425"/>
    </location>
</feature>
<keyword evidence="2" id="KW-0812">Transmembrane</keyword>
<organism evidence="3">
    <name type="scientific">Pyramimonas obovata</name>
    <dbReference type="NCBI Taxonomy" id="1411642"/>
    <lineage>
        <taxon>Eukaryota</taxon>
        <taxon>Viridiplantae</taxon>
        <taxon>Chlorophyta</taxon>
        <taxon>Pyramimonadophyceae</taxon>
        <taxon>Pyramimonadales</taxon>
        <taxon>Pyramimonadaceae</taxon>
        <taxon>Pyramimonas</taxon>
        <taxon>Pyramimonas incertae sedis</taxon>
    </lineage>
</organism>
<keyword evidence="2" id="KW-1133">Transmembrane helix</keyword>
<sequence length="451" mass="47438">MMPYHAVTLSPALSTAGSSSSSALGTRQHHRARVPSLRPAWRFKASLPPLTPHTLTATRSRSQHSLLVFSHLANVRVRPSRCVRANATDKPEKEPMIIAEPLDTADASPSQPAAPKEPAASEKTAAPKEPASVVSEETAKTIVEAVKAETPKNTATGGFAGSVYNVLLLTFAVTSAAMLLAPGILLEYMQVPFTAATPLFLRVLGAVQLYGVTASYVLKEAADNDRMGSNTYKRLNLGMIANAMGMMAFKATAEQAWAAAGLALSTPYMVWGSLVSLALIMPLYIYTESESETPLAQIPTVLVAGAIDFPKALLKSANNISKAYASLTVLSIASAAIMIYAPFGSMQMFFKVALDTACVLDTLLIQSIACNLLLFAAALFALQDAANRDRLAASTFRALNLTLAVKGACLALAYLAAVATGLGTAVTAVDGLLQGALGGFGAYCFTTFKKK</sequence>
<proteinExistence type="predicted"/>
<feature type="transmembrane region" description="Helical" evidence="2">
    <location>
        <begin position="323"/>
        <end position="343"/>
    </location>
</feature>
<evidence type="ECO:0000313" key="3">
    <source>
        <dbReference type="EMBL" id="CAD8649478.1"/>
    </source>
</evidence>